<keyword evidence="15" id="KW-1185">Reference proteome</keyword>
<evidence type="ECO:0000259" key="12">
    <source>
        <dbReference type="Pfam" id="PF06862"/>
    </source>
</evidence>
<dbReference type="InterPro" id="IPR053939">
    <property type="entry name" value="UTP25_C"/>
</dbReference>
<evidence type="ECO:0000256" key="3">
    <source>
        <dbReference type="ARBA" id="ARBA00009223"/>
    </source>
</evidence>
<keyword evidence="6 10" id="KW-0690">Ribosome biogenesis</keyword>
<dbReference type="GO" id="GO:0000462">
    <property type="term" value="P:maturation of SSU-rRNA from tricistronic rRNA transcript (SSU-rRNA, 5.8S rRNA, LSU-rRNA)"/>
    <property type="evidence" value="ECO:0007669"/>
    <property type="project" value="TreeGrafter"/>
</dbReference>
<name>A0A9W9HNV3_9EURO</name>
<dbReference type="InterPro" id="IPR010678">
    <property type="entry name" value="UTP25"/>
</dbReference>
<dbReference type="Proteomes" id="UP001146351">
    <property type="component" value="Unassembled WGS sequence"/>
</dbReference>
<feature type="region of interest" description="Disordered" evidence="11">
    <location>
        <begin position="1"/>
        <end position="121"/>
    </location>
</feature>
<evidence type="ECO:0000256" key="8">
    <source>
        <dbReference type="ARBA" id="ARBA00023242"/>
    </source>
</evidence>
<evidence type="ECO:0000256" key="4">
    <source>
        <dbReference type="ARBA" id="ARBA00011192"/>
    </source>
</evidence>
<feature type="compositionally biased region" description="Acidic residues" evidence="11">
    <location>
        <begin position="33"/>
        <end position="56"/>
    </location>
</feature>
<feature type="compositionally biased region" description="Basic residues" evidence="11">
    <location>
        <begin position="7"/>
        <end position="17"/>
    </location>
</feature>
<dbReference type="GO" id="GO:0032040">
    <property type="term" value="C:small-subunit processome"/>
    <property type="evidence" value="ECO:0007669"/>
    <property type="project" value="TreeGrafter"/>
</dbReference>
<feature type="domain" description="UTP25 C-terminal" evidence="12">
    <location>
        <begin position="512"/>
        <end position="704"/>
    </location>
</feature>
<organism evidence="14 15">
    <name type="scientific">Penicillium capsulatum</name>
    <dbReference type="NCBI Taxonomy" id="69766"/>
    <lineage>
        <taxon>Eukaryota</taxon>
        <taxon>Fungi</taxon>
        <taxon>Dikarya</taxon>
        <taxon>Ascomycota</taxon>
        <taxon>Pezizomycotina</taxon>
        <taxon>Eurotiomycetes</taxon>
        <taxon>Eurotiomycetidae</taxon>
        <taxon>Eurotiales</taxon>
        <taxon>Aspergillaceae</taxon>
        <taxon>Penicillium</taxon>
    </lineage>
</organism>
<dbReference type="OrthoDB" id="10264378at2759"/>
<comment type="function">
    <text evidence="1 10">DEAD-box RNA helicase-like protein required for pre-18S rRNA processing, specifically at sites A0, A1, and A2.</text>
</comment>
<evidence type="ECO:0000256" key="2">
    <source>
        <dbReference type="ARBA" id="ARBA00004604"/>
    </source>
</evidence>
<evidence type="ECO:0000313" key="14">
    <source>
        <dbReference type="EMBL" id="KAJ5151857.1"/>
    </source>
</evidence>
<protein>
    <recommendedName>
        <fullName evidence="5 10">U3 small nucleolar RNA-associated protein 25</fullName>
        <shortName evidence="10">U3 snoRNA-associated protein 25</shortName>
    </recommendedName>
</protein>
<dbReference type="GO" id="GO:0034511">
    <property type="term" value="F:U3 snoRNA binding"/>
    <property type="evidence" value="ECO:0007669"/>
    <property type="project" value="InterPro"/>
</dbReference>
<keyword evidence="7 10" id="KW-0698">rRNA processing</keyword>
<evidence type="ECO:0000256" key="11">
    <source>
        <dbReference type="SAM" id="MobiDB-lite"/>
    </source>
</evidence>
<dbReference type="InterPro" id="IPR053940">
    <property type="entry name" value="UTP25_NTPase-like"/>
</dbReference>
<keyword evidence="9 10" id="KW-0687">Ribonucleoprotein</keyword>
<dbReference type="PANTHER" id="PTHR12933">
    <property type="entry name" value="ORF PROTEIN-RELATED"/>
    <property type="match status" value="1"/>
</dbReference>
<dbReference type="PANTHER" id="PTHR12933:SF0">
    <property type="entry name" value="U3 SMALL NUCLEOLAR RNA-ASSOCIATED PROTEIN 25 HOMOLOG"/>
    <property type="match status" value="1"/>
</dbReference>
<reference evidence="14" key="2">
    <citation type="journal article" date="2023" name="IMA Fungus">
        <title>Comparative genomic study of the Penicillium genus elucidates a diverse pangenome and 15 lateral gene transfer events.</title>
        <authorList>
            <person name="Petersen C."/>
            <person name="Sorensen T."/>
            <person name="Nielsen M.R."/>
            <person name="Sondergaard T.E."/>
            <person name="Sorensen J.L."/>
            <person name="Fitzpatrick D.A."/>
            <person name="Frisvad J.C."/>
            <person name="Nielsen K.L."/>
        </authorList>
    </citation>
    <scope>NUCLEOTIDE SEQUENCE</scope>
    <source>
        <strain evidence="14">IBT 21917</strain>
    </source>
</reference>
<dbReference type="AlphaFoldDB" id="A0A9W9HNV3"/>
<evidence type="ECO:0000256" key="6">
    <source>
        <dbReference type="ARBA" id="ARBA00022517"/>
    </source>
</evidence>
<dbReference type="GO" id="GO:0019843">
    <property type="term" value="F:rRNA binding"/>
    <property type="evidence" value="ECO:0007669"/>
    <property type="project" value="TreeGrafter"/>
</dbReference>
<evidence type="ECO:0000256" key="10">
    <source>
        <dbReference type="RuleBase" id="RU365070"/>
    </source>
</evidence>
<accession>A0A9W9HNV3</accession>
<comment type="subunit">
    <text evidence="4 10">Component of the ribosomal small subunit (SSU) processome composed of at least 40 protein subunits and snoRNA U3.</text>
</comment>
<gene>
    <name evidence="14" type="ORF">N7492_010152</name>
</gene>
<evidence type="ECO:0000256" key="9">
    <source>
        <dbReference type="ARBA" id="ARBA00023274"/>
    </source>
</evidence>
<evidence type="ECO:0000256" key="1">
    <source>
        <dbReference type="ARBA" id="ARBA00002883"/>
    </source>
</evidence>
<comment type="caution">
    <text evidence="14">The sequence shown here is derived from an EMBL/GenBank/DDBJ whole genome shotgun (WGS) entry which is preliminary data.</text>
</comment>
<evidence type="ECO:0000313" key="15">
    <source>
        <dbReference type="Proteomes" id="UP001146351"/>
    </source>
</evidence>
<dbReference type="Gene3D" id="3.40.50.300">
    <property type="entry name" value="P-loop containing nucleotide triphosphate hydrolases"/>
    <property type="match status" value="1"/>
</dbReference>
<dbReference type="Pfam" id="PF06862">
    <property type="entry name" value="Utp25_C"/>
    <property type="match status" value="1"/>
</dbReference>
<evidence type="ECO:0000256" key="7">
    <source>
        <dbReference type="ARBA" id="ARBA00022552"/>
    </source>
</evidence>
<dbReference type="Pfam" id="PF22916">
    <property type="entry name" value="UTP25_NTPase-like"/>
    <property type="match status" value="1"/>
</dbReference>
<sequence>MPPRGGRSARGRGRRPGPGRSRFAASRLHEIESESSSDEDAVSQDMDEEMGEDTMMDDASSSSDEEEESAEQPYNELLQLLHTNSDAKGPARKKRKLGEDSKTDDAPSIVATEEDSEQGGDALEVQAPSDDEEEDQEAEDDDEVAGPFEKHFNLIEGADLTKSIKPAASNKWAIAKREVDGLRLVSSKPQLGDTSVSVLPALKQTASVKLKNKLKPRATELLPSISGPAQHIAPYVFDYQDVLYGARTVSTAETMREIMALHTVNHLIKTRDQVLKNNARLAKDPDTDIECRDQGFTRPKVLYLLPTRQSCVRVINAITRFYQAEQQENKKRFLDTFSAPDDETWESKPDDVRELFGGNNDDMFRLGLKFTRKTVKYFAQFYSSDVILASPLGLRTIMDQADAKKRDHDFLSSIEVVVVDHADALLMQNWDHVSYIFQHLNLQPKEAHGCDFSRVRNWYLDNQARHVRQTVVLASHVTPEINSLFSSQMQNTAGRVKITPVYAGAITELPLPVSVKQTFSRIDSLSPAKDPDARFKHFTTTVLSTLVKNITGRGKGSAGTLIFIPSYLDFVRVRNHFATSAQTTNVSFGAISEYTETRDMSRARSHFMSGRHSVLLYTERAHHYRRYQIRGVKRIIMYGLPENPDFYGDLVGFLGLDPAAVVEAAEGGVRALFSKWDALKLERIVGSQRVGNMLRDKGGDTFTFV</sequence>
<comment type="similarity">
    <text evidence="3 10">Belongs to the UTP25 family.</text>
</comment>
<evidence type="ECO:0000256" key="5">
    <source>
        <dbReference type="ARBA" id="ARBA00015422"/>
    </source>
</evidence>
<keyword evidence="8 10" id="KW-0539">Nucleus</keyword>
<reference evidence="14" key="1">
    <citation type="submission" date="2022-11" db="EMBL/GenBank/DDBJ databases">
        <authorList>
            <person name="Petersen C."/>
        </authorList>
    </citation>
    <scope>NUCLEOTIDE SEQUENCE</scope>
    <source>
        <strain evidence="14">IBT 21917</strain>
    </source>
</reference>
<dbReference type="InterPro" id="IPR027417">
    <property type="entry name" value="P-loop_NTPase"/>
</dbReference>
<dbReference type="EMBL" id="JAPQKO010000008">
    <property type="protein sequence ID" value="KAJ5151857.1"/>
    <property type="molecule type" value="Genomic_DNA"/>
</dbReference>
<evidence type="ECO:0000259" key="13">
    <source>
        <dbReference type="Pfam" id="PF22916"/>
    </source>
</evidence>
<proteinExistence type="inferred from homology"/>
<feature type="domain" description="UTP25 NTP hydrolase-like" evidence="13">
    <location>
        <begin position="239"/>
        <end position="496"/>
    </location>
</feature>
<comment type="subcellular location">
    <subcellularLocation>
        <location evidence="2 10">Nucleus</location>
        <location evidence="2 10">Nucleolus</location>
    </subcellularLocation>
</comment>
<dbReference type="FunFam" id="3.40.50.300:FF:002356">
    <property type="entry name" value="U3 small nucleolar RNA-associated protein 25"/>
    <property type="match status" value="1"/>
</dbReference>